<dbReference type="STRING" id="131310.A0A0N4ZUB2"/>
<dbReference type="Proteomes" id="UP000038045">
    <property type="component" value="Unplaced"/>
</dbReference>
<dbReference type="GO" id="GO:0004672">
    <property type="term" value="F:protein kinase activity"/>
    <property type="evidence" value="ECO:0007669"/>
    <property type="project" value="InterPro"/>
</dbReference>
<evidence type="ECO:0000256" key="1">
    <source>
        <dbReference type="SAM" id="MobiDB-lite"/>
    </source>
</evidence>
<accession>A0A0N4ZUB2</accession>
<evidence type="ECO:0000313" key="3">
    <source>
        <dbReference type="Proteomes" id="UP000038045"/>
    </source>
</evidence>
<dbReference type="PANTHER" id="PTHR11909">
    <property type="entry name" value="CASEIN KINASE-RELATED"/>
    <property type="match status" value="1"/>
</dbReference>
<dbReference type="AlphaFoldDB" id="A0A0N4ZUB2"/>
<dbReference type="SUPFAM" id="SSF56112">
    <property type="entry name" value="Protein kinase-like (PK-like)"/>
    <property type="match status" value="1"/>
</dbReference>
<reference evidence="4" key="1">
    <citation type="submission" date="2017-02" db="UniProtKB">
        <authorList>
            <consortium name="WormBaseParasite"/>
        </authorList>
    </citation>
    <scope>IDENTIFICATION</scope>
</reference>
<dbReference type="SMART" id="SM00220">
    <property type="entry name" value="S_TKc"/>
    <property type="match status" value="1"/>
</dbReference>
<dbReference type="PROSITE" id="PS50011">
    <property type="entry name" value="PROTEIN_KINASE_DOM"/>
    <property type="match status" value="1"/>
</dbReference>
<dbReference type="InterPro" id="IPR000719">
    <property type="entry name" value="Prot_kinase_dom"/>
</dbReference>
<feature type="domain" description="Protein kinase" evidence="2">
    <location>
        <begin position="54"/>
        <end position="336"/>
    </location>
</feature>
<feature type="region of interest" description="Disordered" evidence="1">
    <location>
        <begin position="1"/>
        <end position="28"/>
    </location>
</feature>
<keyword evidence="3" id="KW-1185">Reference proteome</keyword>
<organism evidence="3 4">
    <name type="scientific">Parastrongyloides trichosuri</name>
    <name type="common">Possum-specific nematode worm</name>
    <dbReference type="NCBI Taxonomy" id="131310"/>
    <lineage>
        <taxon>Eukaryota</taxon>
        <taxon>Metazoa</taxon>
        <taxon>Ecdysozoa</taxon>
        <taxon>Nematoda</taxon>
        <taxon>Chromadorea</taxon>
        <taxon>Rhabditida</taxon>
        <taxon>Tylenchina</taxon>
        <taxon>Panagrolaimomorpha</taxon>
        <taxon>Strongyloidoidea</taxon>
        <taxon>Strongyloididae</taxon>
        <taxon>Parastrongyloides</taxon>
    </lineage>
</organism>
<dbReference type="WBParaSite" id="PTRK_0001217500.1">
    <property type="protein sequence ID" value="PTRK_0001217500.1"/>
    <property type="gene ID" value="PTRK_0001217500"/>
</dbReference>
<dbReference type="GO" id="GO:0005524">
    <property type="term" value="F:ATP binding"/>
    <property type="evidence" value="ECO:0007669"/>
    <property type="project" value="InterPro"/>
</dbReference>
<dbReference type="InterPro" id="IPR050235">
    <property type="entry name" value="CK1_Ser-Thr_kinase"/>
</dbReference>
<sequence length="390" mass="45192">MTNIKASVRKNVPSSKRHRTSQHSVKETKKQMAELASKYVFPMTITNTYNENKYTVTGIQRQGKFGGIFVVTDKVSNETKSIKFGLSEHYQVEIDVLTTCAELLPDTDKICKFLDYGFIDSKNEPFILLENLSMHLGEYVKTFPHEKFDTTTGMNVLMECLKCIHFLHGIGFVHRNIKPSSFYIELNEDKSIKRMYIADFEGAQRLDLDQAKIGNMNTLLKDLYTRRLKERTCGLKYCPLRQHTASTPIPKDDLESWFYLGIDLLEGTLPWIKYNNNEEEKVVKAKQKMREPNNPFFKHTPIRFASLLPRIDDFGESAPPDYNFLMARLEKYHKYLITDDKAKVELSKDRYIEEAEKNRKEEIIEKIDVKGKDKKGGSVKGEKSIKGKKK</sequence>
<name>A0A0N4ZUB2_PARTI</name>
<evidence type="ECO:0000313" key="4">
    <source>
        <dbReference type="WBParaSite" id="PTRK_0001217500.1"/>
    </source>
</evidence>
<dbReference type="Gene3D" id="1.10.510.10">
    <property type="entry name" value="Transferase(Phosphotransferase) domain 1"/>
    <property type="match status" value="1"/>
</dbReference>
<proteinExistence type="predicted"/>
<feature type="region of interest" description="Disordered" evidence="1">
    <location>
        <begin position="371"/>
        <end position="390"/>
    </location>
</feature>
<evidence type="ECO:0000259" key="2">
    <source>
        <dbReference type="PROSITE" id="PS50011"/>
    </source>
</evidence>
<dbReference type="InterPro" id="IPR011009">
    <property type="entry name" value="Kinase-like_dom_sf"/>
</dbReference>
<protein>
    <submittedName>
        <fullName evidence="4">Protein kinase domain-containing protein</fullName>
    </submittedName>
</protein>